<organism evidence="7">
    <name type="scientific">Wolinella succinogenes (strain ATCC 29543 / DSM 1740 / CCUG 13145 / JCM 31913 / LMG 7466 / NCTC 11488 / FDC 602W)</name>
    <name type="common">Vibrio succinogenes</name>
    <dbReference type="NCBI Taxonomy" id="273121"/>
    <lineage>
        <taxon>Bacteria</taxon>
        <taxon>Pseudomonadati</taxon>
        <taxon>Campylobacterota</taxon>
        <taxon>Epsilonproteobacteria</taxon>
        <taxon>Campylobacterales</taxon>
        <taxon>Helicobacteraceae</taxon>
        <taxon>Wolinella</taxon>
    </lineage>
</organism>
<dbReference type="SUPFAM" id="SSF52151">
    <property type="entry name" value="FabD/lysophospholipase-like"/>
    <property type="match status" value="1"/>
</dbReference>
<evidence type="ECO:0000256" key="4">
    <source>
        <dbReference type="PROSITE-ProRule" id="PRU01161"/>
    </source>
</evidence>
<evidence type="ECO:0000313" key="6">
    <source>
        <dbReference type="EMBL" id="CAE10518.1"/>
    </source>
</evidence>
<reference evidence="6 7" key="1">
    <citation type="journal article" date="2003" name="Proc. Natl. Acad. Sci. U.S.A.">
        <title>Complete genome sequence and analysis of Wolinella succinogenes.</title>
        <authorList>
            <person name="Baar C."/>
            <person name="Eppinger M."/>
            <person name="Raddatz G."/>
            <person name="Simon JM."/>
            <person name="Lanz C."/>
            <person name="Klimmek O."/>
            <person name="Nandakumar R."/>
            <person name="Gross R."/>
            <person name="Rosinus A."/>
            <person name="Keller H."/>
            <person name="Jagtap P."/>
            <person name="Linke B."/>
            <person name="Meyer F."/>
            <person name="Lederer H."/>
            <person name="Schuster S.C."/>
        </authorList>
    </citation>
    <scope>NUCLEOTIDE SEQUENCE [LARGE SCALE GENOMIC DNA]</scope>
    <source>
        <strain evidence="7">ATCC 29543 / DSM 1740 / CCUG 13145 / JCM 31913 / LMG 7466 / NCTC 11488 / FDC 602W</strain>
    </source>
</reference>
<dbReference type="PANTHER" id="PTHR14226">
    <property type="entry name" value="NEUROPATHY TARGET ESTERASE/SWISS CHEESE D.MELANOGASTER"/>
    <property type="match status" value="1"/>
</dbReference>
<evidence type="ECO:0000259" key="5">
    <source>
        <dbReference type="PROSITE" id="PS51635"/>
    </source>
</evidence>
<dbReference type="CDD" id="cd07210">
    <property type="entry name" value="Pat_hypo_W_succinogenes_WS1459_like"/>
    <property type="match status" value="1"/>
</dbReference>
<dbReference type="Proteomes" id="UP000000422">
    <property type="component" value="Chromosome"/>
</dbReference>
<dbReference type="PANTHER" id="PTHR14226:SF78">
    <property type="entry name" value="SLR0060 PROTEIN"/>
    <property type="match status" value="1"/>
</dbReference>
<evidence type="ECO:0000256" key="3">
    <source>
        <dbReference type="ARBA" id="ARBA00023098"/>
    </source>
</evidence>
<dbReference type="InterPro" id="IPR050301">
    <property type="entry name" value="NTE"/>
</dbReference>
<dbReference type="EMBL" id="BX571661">
    <property type="protein sequence ID" value="CAE10518.1"/>
    <property type="molecule type" value="Genomic_DNA"/>
</dbReference>
<dbReference type="STRING" id="273121.WS1459"/>
<proteinExistence type="predicted"/>
<feature type="short sequence motif" description="DGA/G" evidence="4">
    <location>
        <begin position="178"/>
        <end position="180"/>
    </location>
</feature>
<comment type="caution">
    <text evidence="4">Lacks conserved residue(s) required for the propagation of feature annotation.</text>
</comment>
<dbReference type="Pfam" id="PF01734">
    <property type="entry name" value="Patatin"/>
    <property type="match status" value="1"/>
</dbReference>
<evidence type="ECO:0000256" key="2">
    <source>
        <dbReference type="ARBA" id="ARBA00022963"/>
    </source>
</evidence>
<dbReference type="InterPro" id="IPR016035">
    <property type="entry name" value="Acyl_Trfase/lysoPLipase"/>
</dbReference>
<gene>
    <name evidence="6" type="ordered locus">WS1459</name>
</gene>
<dbReference type="GO" id="GO:0016787">
    <property type="term" value="F:hydrolase activity"/>
    <property type="evidence" value="ECO:0007669"/>
    <property type="project" value="UniProtKB-UniRule"/>
</dbReference>
<dbReference type="Gene3D" id="3.40.1090.10">
    <property type="entry name" value="Cytosolic phospholipase A2 catalytic domain"/>
    <property type="match status" value="2"/>
</dbReference>
<feature type="short sequence motif" description="GXSXG" evidence="4">
    <location>
        <begin position="64"/>
        <end position="68"/>
    </location>
</feature>
<dbReference type="AlphaFoldDB" id="Q7MRC5"/>
<feature type="active site" description="Nucleophile" evidence="4">
    <location>
        <position position="66"/>
    </location>
</feature>
<sequence length="285" mass="31585">MACSRFERQNMFKLCLDFTQKRAPMSQKQPINLVLSGGGTRAIGHLAIISALLERGFEIRAISGSSGGAIVGSLLASGKSPKECYDLLLKTNFVRLFAFKMSQGGLFHLKRGEAYLEKILGIKEFSELSLPLYVCVVDLKEGRPFFLSEGNIAKAVIASSSISPFMRPVEMEGRMGADGGIMNNLPIEPFLEENLPIIGINVNPNRPFHSHSMVSIAKRALFLQFYSNILERSKLCSLYLEPSGIDAYTIYDLKSLESVYNLCQEWCETNLDALIGDVPLHVLRP</sequence>
<feature type="domain" description="PNPLA" evidence="5">
    <location>
        <begin position="33"/>
        <end position="191"/>
    </location>
</feature>
<dbReference type="PROSITE" id="PS51635">
    <property type="entry name" value="PNPLA"/>
    <property type="match status" value="1"/>
</dbReference>
<dbReference type="eggNOG" id="COG1752">
    <property type="taxonomic scope" value="Bacteria"/>
</dbReference>
<protein>
    <recommendedName>
        <fullName evidence="5">PNPLA domain-containing protein</fullName>
    </recommendedName>
</protein>
<evidence type="ECO:0000313" key="7">
    <source>
        <dbReference type="Proteomes" id="UP000000422"/>
    </source>
</evidence>
<keyword evidence="2 4" id="KW-0442">Lipid degradation</keyword>
<dbReference type="KEGG" id="wsu:WS1459"/>
<dbReference type="InterPro" id="IPR002641">
    <property type="entry name" value="PNPLA_dom"/>
</dbReference>
<accession>Q7MRC5</accession>
<keyword evidence="1 4" id="KW-0378">Hydrolase</keyword>
<evidence type="ECO:0000256" key="1">
    <source>
        <dbReference type="ARBA" id="ARBA00022801"/>
    </source>
</evidence>
<feature type="active site" description="Proton acceptor" evidence="4">
    <location>
        <position position="178"/>
    </location>
</feature>
<name>Q7MRC5_WOLSU</name>
<dbReference type="GO" id="GO:0016042">
    <property type="term" value="P:lipid catabolic process"/>
    <property type="evidence" value="ECO:0007669"/>
    <property type="project" value="UniProtKB-UniRule"/>
</dbReference>
<keyword evidence="7" id="KW-1185">Reference proteome</keyword>
<keyword evidence="3 4" id="KW-0443">Lipid metabolism</keyword>
<dbReference type="HOGENOM" id="CLU_047251_0_1_7"/>